<dbReference type="AlphaFoldDB" id="A0A0C9WAG0"/>
<dbReference type="Gene3D" id="1.10.510.10">
    <property type="entry name" value="Transferase(Phosphotransferase) domain 1"/>
    <property type="match status" value="2"/>
</dbReference>
<organism evidence="2 3">
    <name type="scientific">Hydnomerulius pinastri MD-312</name>
    <dbReference type="NCBI Taxonomy" id="994086"/>
    <lineage>
        <taxon>Eukaryota</taxon>
        <taxon>Fungi</taxon>
        <taxon>Dikarya</taxon>
        <taxon>Basidiomycota</taxon>
        <taxon>Agaricomycotina</taxon>
        <taxon>Agaricomycetes</taxon>
        <taxon>Agaricomycetidae</taxon>
        <taxon>Boletales</taxon>
        <taxon>Boletales incertae sedis</taxon>
        <taxon>Leucogyrophana</taxon>
    </lineage>
</organism>
<dbReference type="InterPro" id="IPR050235">
    <property type="entry name" value="CK1_Ser-Thr_kinase"/>
</dbReference>
<reference evidence="2 3" key="1">
    <citation type="submission" date="2014-04" db="EMBL/GenBank/DDBJ databases">
        <title>Evolutionary Origins and Diversification of the Mycorrhizal Mutualists.</title>
        <authorList>
            <consortium name="DOE Joint Genome Institute"/>
            <consortium name="Mycorrhizal Genomics Consortium"/>
            <person name="Kohler A."/>
            <person name="Kuo A."/>
            <person name="Nagy L.G."/>
            <person name="Floudas D."/>
            <person name="Copeland A."/>
            <person name="Barry K.W."/>
            <person name="Cichocki N."/>
            <person name="Veneault-Fourrey C."/>
            <person name="LaButti K."/>
            <person name="Lindquist E.A."/>
            <person name="Lipzen A."/>
            <person name="Lundell T."/>
            <person name="Morin E."/>
            <person name="Murat C."/>
            <person name="Riley R."/>
            <person name="Ohm R."/>
            <person name="Sun H."/>
            <person name="Tunlid A."/>
            <person name="Henrissat B."/>
            <person name="Grigoriev I.V."/>
            <person name="Hibbett D.S."/>
            <person name="Martin F."/>
        </authorList>
    </citation>
    <scope>NUCLEOTIDE SEQUENCE [LARGE SCALE GENOMIC DNA]</scope>
    <source>
        <strain evidence="2 3">MD-312</strain>
    </source>
</reference>
<dbReference type="Proteomes" id="UP000053820">
    <property type="component" value="Unassembled WGS sequence"/>
</dbReference>
<accession>A0A0C9WAG0</accession>
<keyword evidence="3" id="KW-1185">Reference proteome</keyword>
<feature type="compositionally biased region" description="Basic and acidic residues" evidence="1">
    <location>
        <begin position="113"/>
        <end position="124"/>
    </location>
</feature>
<feature type="region of interest" description="Disordered" evidence="1">
    <location>
        <begin position="73"/>
        <end position="126"/>
    </location>
</feature>
<dbReference type="OrthoDB" id="3258886at2759"/>
<dbReference type="EMBL" id="KN839845">
    <property type="protein sequence ID" value="KIJ64948.1"/>
    <property type="molecule type" value="Genomic_DNA"/>
</dbReference>
<dbReference type="PANTHER" id="PTHR11909">
    <property type="entry name" value="CASEIN KINASE-RELATED"/>
    <property type="match status" value="1"/>
</dbReference>
<dbReference type="SUPFAM" id="SSF56112">
    <property type="entry name" value="Protein kinase-like (PK-like)"/>
    <property type="match status" value="1"/>
</dbReference>
<evidence type="ECO:0000313" key="3">
    <source>
        <dbReference type="Proteomes" id="UP000053820"/>
    </source>
</evidence>
<evidence type="ECO:0000256" key="1">
    <source>
        <dbReference type="SAM" id="MobiDB-lite"/>
    </source>
</evidence>
<protein>
    <submittedName>
        <fullName evidence="2">Uncharacterized protein</fullName>
    </submittedName>
</protein>
<dbReference type="InterPro" id="IPR011009">
    <property type="entry name" value="Kinase-like_dom_sf"/>
</dbReference>
<dbReference type="HOGENOM" id="CLU_019279_2_0_1"/>
<sequence>MLPYEAEVYKLLSVGRRPGQGIPSCRWYGLDGESHVLIMEKLGPDLSAIQRLCRGQLSLKTVLMLGLQIVLRQSPGPNPKEPKTGKPTKGLRKQVKNPQPIEFRTPKPKKKPPNGEKRPSREGRVPTGTLRFVSHNVHFGREPSRRDDIEALGIVLLFLLHGSLPWQGIYGPTVEAKILRIGEMKSGKVMQDLIEQSPGREVWDALFTHCRSLPFEAKPDNDMLRSIIKGKLREEGWLEGGVYDWVDGRALPKGTLVPEEYKLDVRFSEWGYISLVPH</sequence>
<gene>
    <name evidence="2" type="ORF">HYDPIDRAFT_89816</name>
</gene>
<name>A0A0C9WAG0_9AGAM</name>
<proteinExistence type="predicted"/>
<evidence type="ECO:0000313" key="2">
    <source>
        <dbReference type="EMBL" id="KIJ64948.1"/>
    </source>
</evidence>